<organism evidence="4 5">
    <name type="scientific">Aureliella helgolandensis</name>
    <dbReference type="NCBI Taxonomy" id="2527968"/>
    <lineage>
        <taxon>Bacteria</taxon>
        <taxon>Pseudomonadati</taxon>
        <taxon>Planctomycetota</taxon>
        <taxon>Planctomycetia</taxon>
        <taxon>Pirellulales</taxon>
        <taxon>Pirellulaceae</taxon>
        <taxon>Aureliella</taxon>
    </lineage>
</organism>
<feature type="binding site" evidence="2">
    <location>
        <position position="155"/>
    </location>
    <ligand>
        <name>Mn(2+)</name>
        <dbReference type="ChEBI" id="CHEBI:29035"/>
        <label>2</label>
    </ligand>
</feature>
<feature type="binding site" evidence="2">
    <location>
        <position position="218"/>
    </location>
    <ligand>
        <name>Mn(2+)</name>
        <dbReference type="ChEBI" id="CHEBI:29035"/>
        <label>2</label>
    </ligand>
</feature>
<dbReference type="PANTHER" id="PTHR11014">
    <property type="entry name" value="PEPTIDASE M20 FAMILY MEMBER"/>
    <property type="match status" value="1"/>
</dbReference>
<feature type="binding site" evidence="2">
    <location>
        <position position="427"/>
    </location>
    <ligand>
        <name>Mn(2+)</name>
        <dbReference type="ChEBI" id="CHEBI:29035"/>
        <label>2</label>
    </ligand>
</feature>
<dbReference type="Pfam" id="PF07687">
    <property type="entry name" value="M20_dimer"/>
    <property type="match status" value="1"/>
</dbReference>
<dbReference type="EMBL" id="CP036298">
    <property type="protein sequence ID" value="QDV23670.1"/>
    <property type="molecule type" value="Genomic_DNA"/>
</dbReference>
<dbReference type="GO" id="GO:0050118">
    <property type="term" value="F:N-acetyldiaminopimelate deacetylase activity"/>
    <property type="evidence" value="ECO:0007669"/>
    <property type="project" value="UniProtKB-ARBA"/>
</dbReference>
<evidence type="ECO:0000313" key="4">
    <source>
        <dbReference type="EMBL" id="QDV23670.1"/>
    </source>
</evidence>
<evidence type="ECO:0000313" key="5">
    <source>
        <dbReference type="Proteomes" id="UP000318017"/>
    </source>
</evidence>
<name>A0A518G530_9BACT</name>
<dbReference type="FunFam" id="3.30.70.360:FF:000001">
    <property type="entry name" value="N-acetyldiaminopimelate deacetylase"/>
    <property type="match status" value="1"/>
</dbReference>
<proteinExistence type="predicted"/>
<dbReference type="EC" id="3.-.-.-" evidence="4"/>
<dbReference type="Proteomes" id="UP000318017">
    <property type="component" value="Chromosome"/>
</dbReference>
<feature type="binding site" evidence="2">
    <location>
        <position position="157"/>
    </location>
    <ligand>
        <name>Mn(2+)</name>
        <dbReference type="ChEBI" id="CHEBI:29035"/>
        <label>2</label>
    </ligand>
</feature>
<dbReference type="NCBIfam" id="TIGR01891">
    <property type="entry name" value="amidohydrolases"/>
    <property type="match status" value="1"/>
</dbReference>
<dbReference type="Gene3D" id="3.30.70.360">
    <property type="match status" value="1"/>
</dbReference>
<feature type="binding site" evidence="2">
    <location>
        <position position="191"/>
    </location>
    <ligand>
        <name>Mn(2+)</name>
        <dbReference type="ChEBI" id="CHEBI:29035"/>
        <label>2</label>
    </ligand>
</feature>
<dbReference type="GO" id="GO:0046872">
    <property type="term" value="F:metal ion binding"/>
    <property type="evidence" value="ECO:0007669"/>
    <property type="project" value="UniProtKB-KW"/>
</dbReference>
<keyword evidence="2" id="KW-0479">Metal-binding</keyword>
<evidence type="ECO:0000256" key="1">
    <source>
        <dbReference type="ARBA" id="ARBA00022801"/>
    </source>
</evidence>
<sequence length="457" mass="48792">MSPPERPNSLDRLSNLSSLHRVPLFILACISCISTTSQAQVNERFVEPTQNWIQDQLPSLLETYYHLHRNPEVSFQEIATAKYVAQAWREAGFEVTEQFGGTGVVAILRNGPGSTVMLRTDLDALPVTEVTGLAYASQATVTTESGATTGVMHACGHDIHMTNLIGVARFLGSHRQAWSGTLMLVGQPAEERGAGARAMLEAGLFEHFPKPDFALALHCDAAGAAGTVALSPGFSLANVDSVDIVVHGRGGHGSAPESTIDPIVQAAQLVMDLQTIVSREIKPSEPAVVTVGSIHGGTKHNIIGDRCHLQLTVRSYSAEVRQQLLSAIKRKALAVAESFAAPPPEITQSEGTPALENDAALTSLVSESFRKVLGSSNVLPMPPVMGGEDFSQYGLAGVPIVMYRLGVISPERLSRYESLGVNPPSLHSPNFFPDPQEALKVGILTMATATMDLLPRP</sequence>
<dbReference type="InterPro" id="IPR036264">
    <property type="entry name" value="Bact_exopeptidase_dim_dom"/>
</dbReference>
<keyword evidence="1 4" id="KW-0378">Hydrolase</keyword>
<dbReference type="AlphaFoldDB" id="A0A518G530"/>
<dbReference type="PIRSF" id="PIRSF005962">
    <property type="entry name" value="Pept_M20D_amidohydro"/>
    <property type="match status" value="1"/>
</dbReference>
<evidence type="ECO:0000256" key="2">
    <source>
        <dbReference type="PIRSR" id="PIRSR005962-1"/>
    </source>
</evidence>
<dbReference type="InterPro" id="IPR011650">
    <property type="entry name" value="Peptidase_M20_dimer"/>
</dbReference>
<dbReference type="SUPFAM" id="SSF53187">
    <property type="entry name" value="Zn-dependent exopeptidases"/>
    <property type="match status" value="1"/>
</dbReference>
<evidence type="ECO:0000259" key="3">
    <source>
        <dbReference type="Pfam" id="PF07687"/>
    </source>
</evidence>
<dbReference type="GO" id="GO:0019877">
    <property type="term" value="P:diaminopimelate biosynthetic process"/>
    <property type="evidence" value="ECO:0007669"/>
    <property type="project" value="UniProtKB-ARBA"/>
</dbReference>
<comment type="cofactor">
    <cofactor evidence="2">
        <name>Mn(2+)</name>
        <dbReference type="ChEBI" id="CHEBI:29035"/>
    </cofactor>
    <text evidence="2">The Mn(2+) ion enhances activity.</text>
</comment>
<protein>
    <submittedName>
        <fullName evidence="4">Putative hydrolase YxeP</fullName>
        <ecNumber evidence="4">3.-.-.-</ecNumber>
    </submittedName>
</protein>
<keyword evidence="5" id="KW-1185">Reference proteome</keyword>
<dbReference type="RefSeq" id="WP_145076748.1">
    <property type="nucleotide sequence ID" value="NZ_CP036298.1"/>
</dbReference>
<dbReference type="InterPro" id="IPR002933">
    <property type="entry name" value="Peptidase_M20"/>
</dbReference>
<feature type="domain" description="Peptidase M20 dimerisation" evidence="3">
    <location>
        <begin position="238"/>
        <end position="332"/>
    </location>
</feature>
<dbReference type="PANTHER" id="PTHR11014:SF63">
    <property type="entry name" value="METALLOPEPTIDASE, PUTATIVE (AFU_ORTHOLOGUE AFUA_6G09600)-RELATED"/>
    <property type="match status" value="1"/>
</dbReference>
<dbReference type="Pfam" id="PF01546">
    <property type="entry name" value="Peptidase_M20"/>
    <property type="match status" value="1"/>
</dbReference>
<dbReference type="SUPFAM" id="SSF55031">
    <property type="entry name" value="Bacterial exopeptidase dimerisation domain"/>
    <property type="match status" value="1"/>
</dbReference>
<keyword evidence="2" id="KW-0464">Manganese</keyword>
<dbReference type="OrthoDB" id="9776731at2"/>
<dbReference type="Gene3D" id="3.40.630.10">
    <property type="entry name" value="Zn peptidases"/>
    <property type="match status" value="1"/>
</dbReference>
<accession>A0A518G530</accession>
<gene>
    <name evidence="4" type="primary">yxeP</name>
    <name evidence="4" type="ORF">Q31a_19750</name>
</gene>
<dbReference type="KEGG" id="ahel:Q31a_19750"/>
<dbReference type="InterPro" id="IPR017439">
    <property type="entry name" value="Amidohydrolase"/>
</dbReference>
<reference evidence="4 5" key="1">
    <citation type="submission" date="2019-02" db="EMBL/GenBank/DDBJ databases">
        <title>Deep-cultivation of Planctomycetes and their phenomic and genomic characterization uncovers novel biology.</title>
        <authorList>
            <person name="Wiegand S."/>
            <person name="Jogler M."/>
            <person name="Boedeker C."/>
            <person name="Pinto D."/>
            <person name="Vollmers J."/>
            <person name="Rivas-Marin E."/>
            <person name="Kohn T."/>
            <person name="Peeters S.H."/>
            <person name="Heuer A."/>
            <person name="Rast P."/>
            <person name="Oberbeckmann S."/>
            <person name="Bunk B."/>
            <person name="Jeske O."/>
            <person name="Meyerdierks A."/>
            <person name="Storesund J.E."/>
            <person name="Kallscheuer N."/>
            <person name="Luecker S."/>
            <person name="Lage O.M."/>
            <person name="Pohl T."/>
            <person name="Merkel B.J."/>
            <person name="Hornburger P."/>
            <person name="Mueller R.-W."/>
            <person name="Bruemmer F."/>
            <person name="Labrenz M."/>
            <person name="Spormann A.M."/>
            <person name="Op den Camp H."/>
            <person name="Overmann J."/>
            <person name="Amann R."/>
            <person name="Jetten M.S.M."/>
            <person name="Mascher T."/>
            <person name="Medema M.H."/>
            <person name="Devos D.P."/>
            <person name="Kaster A.-K."/>
            <person name="Ovreas L."/>
            <person name="Rohde M."/>
            <person name="Galperin M.Y."/>
            <person name="Jogler C."/>
        </authorList>
    </citation>
    <scope>NUCLEOTIDE SEQUENCE [LARGE SCALE GENOMIC DNA]</scope>
    <source>
        <strain evidence="4 5">Q31a</strain>
    </source>
</reference>